<gene>
    <name evidence="1" type="ORF">RHMOL_Rhmol13G0196500</name>
</gene>
<name>A0ACC0L905_RHOML</name>
<proteinExistence type="predicted"/>
<accession>A0ACC0L905</accession>
<sequence>MEFQDPSPAINEEIEAISIMDCEDLVLEEDQNLEEVPEPKVGMFFDLEDDAHDYYSRYAKVQGFVVVTRTSNKRRNGQKTNITYSCHRGGKSRNKALNPLKAHPTSKTNCKASMNLSLKINGKWLLNSIELKHNHEMCPKKARYLQANRVIPLHAKRTIELNRSAGIKMNQIITSCTIEVGGPSNLPWLPKDARNYVDKVRRSELKEGDAESIHKYFIKMKTDNEAFLYAIDLDEKNRLKNVFWADGRSREAFKEFGDVVTFDTTYLVN</sequence>
<evidence type="ECO:0000313" key="1">
    <source>
        <dbReference type="EMBL" id="KAI8525030.1"/>
    </source>
</evidence>
<reference evidence="1" key="1">
    <citation type="submission" date="2022-02" db="EMBL/GenBank/DDBJ databases">
        <title>Plant Genome Project.</title>
        <authorList>
            <person name="Zhang R.-G."/>
        </authorList>
    </citation>
    <scope>NUCLEOTIDE SEQUENCE</scope>
    <source>
        <strain evidence="1">AT1</strain>
    </source>
</reference>
<comment type="caution">
    <text evidence="1">The sequence shown here is derived from an EMBL/GenBank/DDBJ whole genome shotgun (WGS) entry which is preliminary data.</text>
</comment>
<organism evidence="1 2">
    <name type="scientific">Rhododendron molle</name>
    <name type="common">Chinese azalea</name>
    <name type="synonym">Azalea mollis</name>
    <dbReference type="NCBI Taxonomy" id="49168"/>
    <lineage>
        <taxon>Eukaryota</taxon>
        <taxon>Viridiplantae</taxon>
        <taxon>Streptophyta</taxon>
        <taxon>Embryophyta</taxon>
        <taxon>Tracheophyta</taxon>
        <taxon>Spermatophyta</taxon>
        <taxon>Magnoliopsida</taxon>
        <taxon>eudicotyledons</taxon>
        <taxon>Gunneridae</taxon>
        <taxon>Pentapetalae</taxon>
        <taxon>asterids</taxon>
        <taxon>Ericales</taxon>
        <taxon>Ericaceae</taxon>
        <taxon>Ericoideae</taxon>
        <taxon>Rhodoreae</taxon>
        <taxon>Rhododendron</taxon>
    </lineage>
</organism>
<keyword evidence="2" id="KW-1185">Reference proteome</keyword>
<dbReference type="Proteomes" id="UP001062846">
    <property type="component" value="Chromosome 13"/>
</dbReference>
<dbReference type="EMBL" id="CM046400">
    <property type="protein sequence ID" value="KAI8525030.1"/>
    <property type="molecule type" value="Genomic_DNA"/>
</dbReference>
<evidence type="ECO:0000313" key="2">
    <source>
        <dbReference type="Proteomes" id="UP001062846"/>
    </source>
</evidence>
<protein>
    <submittedName>
        <fullName evidence="1">Uncharacterized protein</fullName>
    </submittedName>
</protein>